<dbReference type="PANTHER" id="PTHR48079:SF6">
    <property type="entry name" value="NAD(P)-BINDING DOMAIN-CONTAINING PROTEIN-RELATED"/>
    <property type="match status" value="1"/>
</dbReference>
<protein>
    <submittedName>
        <fullName evidence="3">Uncharacterized protein</fullName>
    </submittedName>
</protein>
<organism evidence="3 4">
    <name type="scientific">Trichoderma harzianum</name>
    <name type="common">Hypocrea lixii</name>
    <dbReference type="NCBI Taxonomy" id="5544"/>
    <lineage>
        <taxon>Eukaryota</taxon>
        <taxon>Fungi</taxon>
        <taxon>Dikarya</taxon>
        <taxon>Ascomycota</taxon>
        <taxon>Pezizomycotina</taxon>
        <taxon>Sordariomycetes</taxon>
        <taxon>Hypocreomycetidae</taxon>
        <taxon>Hypocreales</taxon>
        <taxon>Hypocreaceae</taxon>
        <taxon>Trichoderma</taxon>
    </lineage>
</organism>
<dbReference type="Pfam" id="PF01370">
    <property type="entry name" value="Epimerase"/>
    <property type="match status" value="1"/>
</dbReference>
<dbReference type="GO" id="GO:0004029">
    <property type="term" value="F:aldehyde dehydrogenase (NAD+) activity"/>
    <property type="evidence" value="ECO:0007669"/>
    <property type="project" value="TreeGrafter"/>
</dbReference>
<dbReference type="Pfam" id="PF13460">
    <property type="entry name" value="NAD_binding_10"/>
    <property type="match status" value="1"/>
</dbReference>
<dbReference type="Proteomes" id="UP000034112">
    <property type="component" value="Unassembled WGS sequence"/>
</dbReference>
<evidence type="ECO:0000259" key="1">
    <source>
        <dbReference type="Pfam" id="PF01370"/>
    </source>
</evidence>
<sequence length="346" mass="38046">MAVERLFITGATGFIGGSVLNKIIATYPDLKITALLRTPTSVFTAKYPNVKVVKGSFDDFDTIEKAAQDADITIRTYTAEKALNTGDIDHPGCAKAILSGLAKKTEMSLLIHLTGTGCISDEREQTWEGKFNPHVWDDINDIQEIYDLPDDAQHHVIDKWIQDANTGLVKTVTICPPDIYGQSSTIGDRATFMVPDYVAAAKKYGECFYLGAGENMRAITHIDDVVDLFLLILNKHLDGGQELQYGKEGFYFAVASEVAWKSAAEAINQLGLEQGWLSQGTKVASWNKEQLSAILPEDPGRVLYLWGSNSRAESSRAKRLGWNPHAPSFWEALAEDCKVAADKLAN</sequence>
<evidence type="ECO:0000259" key="2">
    <source>
        <dbReference type="Pfam" id="PF13460"/>
    </source>
</evidence>
<dbReference type="GO" id="GO:0005737">
    <property type="term" value="C:cytoplasm"/>
    <property type="evidence" value="ECO:0007669"/>
    <property type="project" value="TreeGrafter"/>
</dbReference>
<dbReference type="Gene3D" id="3.40.50.720">
    <property type="entry name" value="NAD(P)-binding Rossmann-like Domain"/>
    <property type="match status" value="1"/>
</dbReference>
<proteinExistence type="predicted"/>
<evidence type="ECO:0000313" key="3">
    <source>
        <dbReference type="EMBL" id="KKO97855.1"/>
    </source>
</evidence>
<gene>
    <name evidence="3" type="ORF">THAR02_10042</name>
</gene>
<reference evidence="4" key="1">
    <citation type="journal article" date="2015" name="Genome Announc.">
        <title>Draft whole-genome sequence of the biocontrol agent Trichoderma harzianum T6776.</title>
        <authorList>
            <person name="Baroncelli R."/>
            <person name="Piaggeschi G."/>
            <person name="Fiorini L."/>
            <person name="Bertolini E."/>
            <person name="Zapparata A."/>
            <person name="Pe M.E."/>
            <person name="Sarrocco S."/>
            <person name="Vannacci G."/>
        </authorList>
    </citation>
    <scope>NUCLEOTIDE SEQUENCE [LARGE SCALE GENOMIC DNA]</scope>
    <source>
        <strain evidence="4">T6776</strain>
    </source>
</reference>
<dbReference type="AlphaFoldDB" id="A0A0F9WXH1"/>
<dbReference type="InterPro" id="IPR036291">
    <property type="entry name" value="NAD(P)-bd_dom_sf"/>
</dbReference>
<dbReference type="InterPro" id="IPR001509">
    <property type="entry name" value="Epimerase_deHydtase"/>
</dbReference>
<dbReference type="OrthoDB" id="2130169at2759"/>
<accession>A0A0F9WXH1</accession>
<dbReference type="InterPro" id="IPR051783">
    <property type="entry name" value="NAD(P)-dependent_oxidoreduct"/>
</dbReference>
<dbReference type="SUPFAM" id="SSF51735">
    <property type="entry name" value="NAD(P)-binding Rossmann-fold domains"/>
    <property type="match status" value="1"/>
</dbReference>
<dbReference type="PANTHER" id="PTHR48079">
    <property type="entry name" value="PROTEIN YEEZ"/>
    <property type="match status" value="1"/>
</dbReference>
<feature type="domain" description="NAD(P)-binding" evidence="2">
    <location>
        <begin position="10"/>
        <end position="131"/>
    </location>
</feature>
<evidence type="ECO:0000313" key="4">
    <source>
        <dbReference type="Proteomes" id="UP000034112"/>
    </source>
</evidence>
<dbReference type="InterPro" id="IPR016040">
    <property type="entry name" value="NAD(P)-bd_dom"/>
</dbReference>
<feature type="domain" description="NAD-dependent epimerase/dehydratase" evidence="1">
    <location>
        <begin position="155"/>
        <end position="239"/>
    </location>
</feature>
<name>A0A0F9WXH1_TRIHA</name>
<comment type="caution">
    <text evidence="3">The sequence shown here is derived from an EMBL/GenBank/DDBJ whole genome shotgun (WGS) entry which is preliminary data.</text>
</comment>
<dbReference type="EMBL" id="JOKZ01000495">
    <property type="protein sequence ID" value="KKO97855.1"/>
    <property type="molecule type" value="Genomic_DNA"/>
</dbReference>
<dbReference type="OMA" id="DEREQTW"/>